<evidence type="ECO:0000256" key="1">
    <source>
        <dbReference type="ARBA" id="ARBA00023306"/>
    </source>
</evidence>
<feature type="transmembrane region" description="Helical" evidence="3">
    <location>
        <begin position="262"/>
        <end position="283"/>
    </location>
</feature>
<dbReference type="InterPro" id="IPR044275">
    <property type="entry name" value="KRP"/>
</dbReference>
<evidence type="ECO:0000313" key="5">
    <source>
        <dbReference type="Proteomes" id="UP001159364"/>
    </source>
</evidence>
<feature type="compositionally biased region" description="Basic and acidic residues" evidence="2">
    <location>
        <begin position="83"/>
        <end position="103"/>
    </location>
</feature>
<keyword evidence="3" id="KW-0472">Membrane</keyword>
<accession>A0AAV8SSB7</accession>
<dbReference type="AlphaFoldDB" id="A0AAV8SSB7"/>
<dbReference type="EMBL" id="JAIWQS010000009">
    <property type="protein sequence ID" value="KAJ8755197.1"/>
    <property type="molecule type" value="Genomic_DNA"/>
</dbReference>
<organism evidence="4 5">
    <name type="scientific">Erythroxylum novogranatense</name>
    <dbReference type="NCBI Taxonomy" id="1862640"/>
    <lineage>
        <taxon>Eukaryota</taxon>
        <taxon>Viridiplantae</taxon>
        <taxon>Streptophyta</taxon>
        <taxon>Embryophyta</taxon>
        <taxon>Tracheophyta</taxon>
        <taxon>Spermatophyta</taxon>
        <taxon>Magnoliopsida</taxon>
        <taxon>eudicotyledons</taxon>
        <taxon>Gunneridae</taxon>
        <taxon>Pentapetalae</taxon>
        <taxon>rosids</taxon>
        <taxon>fabids</taxon>
        <taxon>Malpighiales</taxon>
        <taxon>Erythroxylaceae</taxon>
        <taxon>Erythroxylum</taxon>
    </lineage>
</organism>
<dbReference type="Proteomes" id="UP001159364">
    <property type="component" value="Linkage Group LG09"/>
</dbReference>
<protein>
    <submittedName>
        <fullName evidence="4">Uncharacterized protein</fullName>
    </submittedName>
</protein>
<gene>
    <name evidence="4" type="ORF">K2173_018995</name>
</gene>
<comment type="caution">
    <text evidence="4">The sequence shown here is derived from an EMBL/GenBank/DDBJ whole genome shotgun (WGS) entry which is preliminary data.</text>
</comment>
<dbReference type="GO" id="GO:0004861">
    <property type="term" value="F:cyclin-dependent protein serine/threonine kinase inhibitor activity"/>
    <property type="evidence" value="ECO:0007669"/>
    <property type="project" value="InterPro"/>
</dbReference>
<reference evidence="4 5" key="1">
    <citation type="submission" date="2021-09" db="EMBL/GenBank/DDBJ databases">
        <title>Genomic insights and catalytic innovation underlie evolution of tropane alkaloids biosynthesis.</title>
        <authorList>
            <person name="Wang Y.-J."/>
            <person name="Tian T."/>
            <person name="Huang J.-P."/>
            <person name="Huang S.-X."/>
        </authorList>
    </citation>
    <scope>NUCLEOTIDE SEQUENCE [LARGE SCALE GENOMIC DNA]</scope>
    <source>
        <strain evidence="4">KIB-2018</strain>
        <tissue evidence="4">Leaf</tissue>
    </source>
</reference>
<dbReference type="GO" id="GO:0051726">
    <property type="term" value="P:regulation of cell cycle"/>
    <property type="evidence" value="ECO:0007669"/>
    <property type="project" value="InterPro"/>
</dbReference>
<sequence length="332" mass="37365">MGKYMKKAKTAGDVAVMDLSLGVRTRAKTLALQRQAHLNTSPVSAGYLQLRSRRLEKLPILLHDSKRQGYALDNNNQQSTPDPIRKPFADSEQKDEEDGRTNKGELIPEYASQKAESNDLGVEASFGENFLEIEGRDRSTRESTPCSLIRDPETIRTPGSTTRPCSSTEARRIILNSTHGHAPTAREMNEFFAEAEEGLRKQFIEKNFLHLITGTTLTPLKTSQCPVATNGRNWTRRRQKSLFSQNPFPASSTDLELRSFEMAGNICLLVMVMVLFPFSIALYDNCKEVGLWKMCRLMVCNIPGVSYTTKYKSKVLCLTDHQKGGKRSRNRV</sequence>
<evidence type="ECO:0000313" key="4">
    <source>
        <dbReference type="EMBL" id="KAJ8755197.1"/>
    </source>
</evidence>
<feature type="compositionally biased region" description="Polar residues" evidence="2">
    <location>
        <begin position="157"/>
        <end position="166"/>
    </location>
</feature>
<keyword evidence="3" id="KW-1133">Transmembrane helix</keyword>
<feature type="region of interest" description="Disordered" evidence="2">
    <location>
        <begin position="69"/>
        <end position="119"/>
    </location>
</feature>
<keyword evidence="5" id="KW-1185">Reference proteome</keyword>
<proteinExistence type="predicted"/>
<feature type="region of interest" description="Disordered" evidence="2">
    <location>
        <begin position="136"/>
        <end position="166"/>
    </location>
</feature>
<keyword evidence="1" id="KW-0131">Cell cycle</keyword>
<dbReference type="PANTHER" id="PTHR46776">
    <property type="entry name" value="CYCLIN-DEPENDENT KINASE INHIBITOR 4-RELATED"/>
    <property type="match status" value="1"/>
</dbReference>
<keyword evidence="3" id="KW-0812">Transmembrane</keyword>
<evidence type="ECO:0000256" key="3">
    <source>
        <dbReference type="SAM" id="Phobius"/>
    </source>
</evidence>
<evidence type="ECO:0000256" key="2">
    <source>
        <dbReference type="SAM" id="MobiDB-lite"/>
    </source>
</evidence>
<name>A0AAV8SSB7_9ROSI</name>